<evidence type="ECO:0000313" key="6">
    <source>
        <dbReference type="Proteomes" id="UP000053660"/>
    </source>
</evidence>
<proteinExistence type="inferred from homology"/>
<feature type="compositionally biased region" description="Polar residues" evidence="3">
    <location>
        <begin position="138"/>
        <end position="166"/>
    </location>
</feature>
<dbReference type="InterPro" id="IPR042065">
    <property type="entry name" value="E3_ELL-like"/>
</dbReference>
<evidence type="ECO:0000256" key="1">
    <source>
        <dbReference type="ARBA" id="ARBA00009171"/>
    </source>
</evidence>
<dbReference type="GO" id="GO:0008023">
    <property type="term" value="C:transcription elongation factor complex"/>
    <property type="evidence" value="ECO:0007669"/>
    <property type="project" value="TreeGrafter"/>
</dbReference>
<keyword evidence="6" id="KW-1185">Reference proteome</keyword>
<dbReference type="Gene3D" id="6.10.140.340">
    <property type="match status" value="1"/>
</dbReference>
<dbReference type="OrthoDB" id="6284217at2759"/>
<organism evidence="5 6">
    <name type="scientific">Oesophagostomum dentatum</name>
    <name type="common">Nodular worm</name>
    <dbReference type="NCBI Taxonomy" id="61180"/>
    <lineage>
        <taxon>Eukaryota</taxon>
        <taxon>Metazoa</taxon>
        <taxon>Ecdysozoa</taxon>
        <taxon>Nematoda</taxon>
        <taxon>Chromadorea</taxon>
        <taxon>Rhabditida</taxon>
        <taxon>Rhabditina</taxon>
        <taxon>Rhabditomorpha</taxon>
        <taxon>Strongyloidea</taxon>
        <taxon>Strongylidae</taxon>
        <taxon>Oesophagostomum</taxon>
    </lineage>
</organism>
<dbReference type="Pfam" id="PF07303">
    <property type="entry name" value="Occludin_ELL"/>
    <property type="match status" value="1"/>
</dbReference>
<dbReference type="InterPro" id="IPR010844">
    <property type="entry name" value="Occludin_ELL"/>
</dbReference>
<dbReference type="Gene3D" id="1.10.10.2670">
    <property type="entry name" value="E3 ubiquitin-protein ligase"/>
    <property type="match status" value="1"/>
</dbReference>
<sequence>MILRQLRKDGLSDETGIERRVEDIVREVSESSSSVDSNKLTLKPAFYGEVDTRWLWYNQEEKAYVRRVTQGLSTSQGKSSNFAPMRKSGMERMQAPSHSSNNSSSAPGQTVSPEAIPTPPNSRPASAVSAPIRKTPPKSVNTVLNGSREQTPSSYRSSPISENTSVNKRKAHVPAQQRQNDGKRPRQESASPPEDPTNHPQHNQKTNAVRSGGSTASSRLSSPCSLSSPTQPSCDWDKSYGEIKTVHEAEKYFALFQQEYPEYLECYRTLNEVAKEFRQLEVQLKNAMDNRKDIARIEQNIQQRFAHYDKDPEFVKTRQRYADLHSKLAVLKSRISDFERAQDMAAGGSTTAVPMDLCDLE</sequence>
<dbReference type="GO" id="GO:0042795">
    <property type="term" value="P:snRNA transcription by RNA polymerase II"/>
    <property type="evidence" value="ECO:0007669"/>
    <property type="project" value="TreeGrafter"/>
</dbReference>
<protein>
    <recommendedName>
        <fullName evidence="4">OCEL domain-containing protein</fullName>
    </recommendedName>
</protein>
<name>A0A0B1SZ48_OESDE</name>
<accession>A0A0B1SZ48</accession>
<feature type="compositionally biased region" description="Polar residues" evidence="3">
    <location>
        <begin position="198"/>
        <end position="209"/>
    </location>
</feature>
<dbReference type="AlphaFoldDB" id="A0A0B1SZ48"/>
<dbReference type="Proteomes" id="UP000053660">
    <property type="component" value="Unassembled WGS sequence"/>
</dbReference>
<reference evidence="5 6" key="1">
    <citation type="submission" date="2014-03" db="EMBL/GenBank/DDBJ databases">
        <title>Draft genome of the hookworm Oesophagostomum dentatum.</title>
        <authorList>
            <person name="Mitreva M."/>
        </authorList>
    </citation>
    <scope>NUCLEOTIDE SEQUENCE [LARGE SCALE GENOMIC DNA]</scope>
    <source>
        <strain evidence="5 6">OD-Hann</strain>
    </source>
</reference>
<evidence type="ECO:0000256" key="2">
    <source>
        <dbReference type="PROSITE-ProRule" id="PRU01324"/>
    </source>
</evidence>
<dbReference type="SUPFAM" id="SSF144292">
    <property type="entry name" value="occludin/ELL-like"/>
    <property type="match status" value="1"/>
</dbReference>
<feature type="region of interest" description="Disordered" evidence="3">
    <location>
        <begin position="69"/>
        <end position="235"/>
    </location>
</feature>
<comment type="similarity">
    <text evidence="1 2">Belongs to the ELL/occludin family.</text>
</comment>
<dbReference type="GO" id="GO:0000987">
    <property type="term" value="F:cis-regulatory region sequence-specific DNA binding"/>
    <property type="evidence" value="ECO:0007669"/>
    <property type="project" value="TreeGrafter"/>
</dbReference>
<feature type="compositionally biased region" description="Polar residues" evidence="3">
    <location>
        <begin position="70"/>
        <end position="82"/>
    </location>
</feature>
<dbReference type="GO" id="GO:0032968">
    <property type="term" value="P:positive regulation of transcription elongation by RNA polymerase II"/>
    <property type="evidence" value="ECO:0007669"/>
    <property type="project" value="TreeGrafter"/>
</dbReference>
<dbReference type="PANTHER" id="PTHR23288:SF17">
    <property type="entry name" value="RNA POLYMERASE II ELONGATION FACTOR ELL"/>
    <property type="match status" value="1"/>
</dbReference>
<evidence type="ECO:0000256" key="3">
    <source>
        <dbReference type="SAM" id="MobiDB-lite"/>
    </source>
</evidence>
<evidence type="ECO:0000313" key="5">
    <source>
        <dbReference type="EMBL" id="KHJ88470.1"/>
    </source>
</evidence>
<dbReference type="PROSITE" id="PS51980">
    <property type="entry name" value="OCEL"/>
    <property type="match status" value="1"/>
</dbReference>
<evidence type="ECO:0000259" key="4">
    <source>
        <dbReference type="PROSITE" id="PS51980"/>
    </source>
</evidence>
<feature type="compositionally biased region" description="Low complexity" evidence="3">
    <location>
        <begin position="210"/>
        <end position="234"/>
    </location>
</feature>
<dbReference type="EMBL" id="KN555760">
    <property type="protein sequence ID" value="KHJ88470.1"/>
    <property type="molecule type" value="Genomic_DNA"/>
</dbReference>
<feature type="domain" description="OCEL" evidence="4">
    <location>
        <begin position="234"/>
        <end position="343"/>
    </location>
</feature>
<dbReference type="PANTHER" id="PTHR23288">
    <property type="entry name" value="OCCLUDIN AND RNA POLYMERASE II ELONGATION FACTOR ELL"/>
    <property type="match status" value="1"/>
</dbReference>
<dbReference type="InterPro" id="IPR031176">
    <property type="entry name" value="ELL/occludin"/>
</dbReference>
<gene>
    <name evidence="5" type="ORF">OESDEN_11735</name>
</gene>